<proteinExistence type="predicted"/>
<comment type="cofactor">
    <cofactor evidence="1">
        <name>FAD</name>
        <dbReference type="ChEBI" id="CHEBI:57692"/>
    </cofactor>
</comment>
<protein>
    <submittedName>
        <fullName evidence="8">FAD-binding protein</fullName>
    </submittedName>
</protein>
<feature type="domain" description="FAD-dependent oxidoreductase 2 FAD-binding" evidence="6">
    <location>
        <begin position="7"/>
        <end position="389"/>
    </location>
</feature>
<dbReference type="PIRSF" id="PIRSF000171">
    <property type="entry name" value="SDHA_APRA_LASPO"/>
    <property type="match status" value="1"/>
</dbReference>
<dbReference type="SUPFAM" id="SSF56425">
    <property type="entry name" value="Succinate dehydrogenase/fumarate reductase flavoprotein, catalytic domain"/>
    <property type="match status" value="1"/>
</dbReference>
<reference evidence="8 9" key="1">
    <citation type="submission" date="2020-08" db="EMBL/GenBank/DDBJ databases">
        <title>Bridging the membrane lipid divide: bacteria of the FCB group superphylum have the potential to synthesize archaeal ether lipids.</title>
        <authorList>
            <person name="Villanueva L."/>
            <person name="Von Meijenfeldt F.A.B."/>
            <person name="Westbye A.B."/>
            <person name="Yadav S."/>
            <person name="Hopmans E.C."/>
            <person name="Dutilh B.E."/>
            <person name="Sinninghe Damste J.S."/>
        </authorList>
    </citation>
    <scope>NUCLEOTIDE SEQUENCE [LARGE SCALE GENOMIC DNA]</scope>
    <source>
        <strain evidence="8">NIOZ-UU27</strain>
    </source>
</reference>
<dbReference type="AlphaFoldDB" id="A0A8J6T4Z1"/>
<name>A0A8J6T4Z1_9DELT</name>
<evidence type="ECO:0000256" key="3">
    <source>
        <dbReference type="ARBA" id="ARBA00022827"/>
    </source>
</evidence>
<dbReference type="Pfam" id="PF00890">
    <property type="entry name" value="FAD_binding_2"/>
    <property type="match status" value="1"/>
</dbReference>
<dbReference type="Gene3D" id="3.90.700.10">
    <property type="entry name" value="Succinate dehydrogenase/fumarate reductase flavoprotein, catalytic domain"/>
    <property type="match status" value="1"/>
</dbReference>
<dbReference type="Proteomes" id="UP000650524">
    <property type="component" value="Unassembled WGS sequence"/>
</dbReference>
<evidence type="ECO:0000313" key="8">
    <source>
        <dbReference type="EMBL" id="MBC8179150.1"/>
    </source>
</evidence>
<dbReference type="SUPFAM" id="SSF51905">
    <property type="entry name" value="FAD/NAD(P)-binding domain"/>
    <property type="match status" value="1"/>
</dbReference>
<dbReference type="InterPro" id="IPR003953">
    <property type="entry name" value="FAD-dep_OxRdtase_2_FAD-bd"/>
</dbReference>
<keyword evidence="4" id="KW-0560">Oxidoreductase</keyword>
<feature type="domain" description="Fumarate reductase/succinate dehydrogenase flavoprotein-like C-terminal" evidence="7">
    <location>
        <begin position="443"/>
        <end position="563"/>
    </location>
</feature>
<dbReference type="Pfam" id="PF02910">
    <property type="entry name" value="Succ_DH_flav_C"/>
    <property type="match status" value="1"/>
</dbReference>
<dbReference type="PANTHER" id="PTHR11632">
    <property type="entry name" value="SUCCINATE DEHYDROGENASE 2 FLAVOPROTEIN SUBUNIT"/>
    <property type="match status" value="1"/>
</dbReference>
<gene>
    <name evidence="8" type="ORF">H8E19_17235</name>
</gene>
<keyword evidence="2" id="KW-0285">Flavoprotein</keyword>
<evidence type="ECO:0000256" key="5">
    <source>
        <dbReference type="PIRSR" id="PIRSR000171-1"/>
    </source>
</evidence>
<dbReference type="InterPro" id="IPR015939">
    <property type="entry name" value="Fum_Rdtase/Succ_DH_flav-like_C"/>
</dbReference>
<dbReference type="Gene3D" id="3.50.50.60">
    <property type="entry name" value="FAD/NAD(P)-binding domain"/>
    <property type="match status" value="1"/>
</dbReference>
<comment type="caution">
    <text evidence="8">The sequence shown here is derived from an EMBL/GenBank/DDBJ whole genome shotgun (WGS) entry which is preliminary data.</text>
</comment>
<dbReference type="InterPro" id="IPR036188">
    <property type="entry name" value="FAD/NAD-bd_sf"/>
</dbReference>
<organism evidence="8 9">
    <name type="scientific">Candidatus Desulfacyla euxinica</name>
    <dbReference type="NCBI Taxonomy" id="2841693"/>
    <lineage>
        <taxon>Bacteria</taxon>
        <taxon>Deltaproteobacteria</taxon>
        <taxon>Candidatus Desulfacyla</taxon>
    </lineage>
</organism>
<dbReference type="GO" id="GO:0016491">
    <property type="term" value="F:oxidoreductase activity"/>
    <property type="evidence" value="ECO:0007669"/>
    <property type="project" value="UniProtKB-KW"/>
</dbReference>
<keyword evidence="3" id="KW-0274">FAD</keyword>
<evidence type="ECO:0000259" key="7">
    <source>
        <dbReference type="Pfam" id="PF02910"/>
    </source>
</evidence>
<evidence type="ECO:0000259" key="6">
    <source>
        <dbReference type="Pfam" id="PF00890"/>
    </source>
</evidence>
<evidence type="ECO:0000313" key="9">
    <source>
        <dbReference type="Proteomes" id="UP000650524"/>
    </source>
</evidence>
<evidence type="ECO:0000256" key="4">
    <source>
        <dbReference type="ARBA" id="ARBA00023002"/>
    </source>
</evidence>
<dbReference type="EMBL" id="JACNJD010000351">
    <property type="protein sequence ID" value="MBC8179150.1"/>
    <property type="molecule type" value="Genomic_DNA"/>
</dbReference>
<dbReference type="PANTHER" id="PTHR11632:SF51">
    <property type="entry name" value="SUCCINATE DEHYDROGENASE [UBIQUINONE] FLAVOPROTEIN SUBUNIT, MITOCHONDRIAL"/>
    <property type="match status" value="1"/>
</dbReference>
<dbReference type="InterPro" id="IPR037099">
    <property type="entry name" value="Fum_R/Succ_DH_flav-like_C_sf"/>
</dbReference>
<dbReference type="InterPro" id="IPR027477">
    <property type="entry name" value="Succ_DH/fumarate_Rdtase_cat_sf"/>
</dbReference>
<dbReference type="FunFam" id="3.90.700.10:FF:000005">
    <property type="entry name" value="Succinate dehydrogenase flavoprotein subunit"/>
    <property type="match status" value="1"/>
</dbReference>
<dbReference type="InterPro" id="IPR030664">
    <property type="entry name" value="SdhA/FrdA/AprA"/>
</dbReference>
<evidence type="ECO:0000256" key="1">
    <source>
        <dbReference type="ARBA" id="ARBA00001974"/>
    </source>
</evidence>
<dbReference type="SUPFAM" id="SSF46977">
    <property type="entry name" value="Succinate dehydrogenase/fumarate reductase flavoprotein C-terminal domain"/>
    <property type="match status" value="1"/>
</dbReference>
<evidence type="ECO:0000256" key="2">
    <source>
        <dbReference type="ARBA" id="ARBA00022630"/>
    </source>
</evidence>
<sequence length="579" mass="64672">MEVIKTDILILGSGGAGLFAALRAYDSNPRLRIIMATKGLIGKSGCSRMVQGGLNVVLDEKDSLEKHFKDTLKGGGFINNQELAWTLVSEAPKTVHELEVKVGCFFDRAENGKIHQKAFAGQSFDRTVHVADLSGIQIVSRMTDQIFAREITVFEETRGLDLLRSKDEERIVGAILSNIRTGEIFVVNAKVTIVATGGSASMYKISAPSFDKTGDGMAMCFRAGAEFVDMEMVQFHPTGLIAGRSRLNGSLLEEGLRGSGARLYNGLGERFMERYDPEHLERSTRDRVARSCFMEIMAGRGTENSAVYLDASHLGAEFVEEKFPGMVERVKDIGKDLAREKVEVTPTAHYQMGGVGIDTRCQCNLKGLLVCGEDTGGTHGANRLGGNGICESTVYGRKAGDVAADLALEEDMHPYLDSQAEKIRMRWLKPFLQGSGENVYEIRDEIEDLMWEKAGLVRNGSKLTEAAHRLDQLLEKIDSAYVADRYRAQYNMEWNNIIDVTNLITVCRMVVNSARCREESRGAHYREDFPETDNEGWLKNIYQKMGDGFQLELTQKPVVLNRFKREEIEDRFFEKVKQH</sequence>
<dbReference type="Gene3D" id="1.20.58.100">
    <property type="entry name" value="Fumarate reductase/succinate dehydrogenase flavoprotein-like, C-terminal domain"/>
    <property type="match status" value="1"/>
</dbReference>
<accession>A0A8J6T4Z1</accession>
<feature type="active site" description="Proton acceptor" evidence="5">
    <location>
        <position position="285"/>
    </location>
</feature>